<dbReference type="PANTHER" id="PTHR38649">
    <property type="entry name" value="SPERMATOGENESIS-ASSOCIATED PROTEIN 33"/>
    <property type="match status" value="1"/>
</dbReference>
<dbReference type="GO" id="GO:0005634">
    <property type="term" value="C:nucleus"/>
    <property type="evidence" value="ECO:0007669"/>
    <property type="project" value="TreeGrafter"/>
</dbReference>
<evidence type="ECO:0000313" key="2">
    <source>
        <dbReference type="Ensembl" id="ENSSTOP00000010735.3"/>
    </source>
</evidence>
<reference evidence="2" key="3">
    <citation type="submission" date="2025-09" db="UniProtKB">
        <authorList>
            <consortium name="Ensembl"/>
        </authorList>
    </citation>
    <scope>IDENTIFICATION</scope>
</reference>
<reference evidence="3" key="1">
    <citation type="submission" date="2011-11" db="EMBL/GenBank/DDBJ databases">
        <title>The Draft Genome of Spermophilus tridecemlineatus.</title>
        <authorList>
            <consortium name="The Broad Institute Genome Assembly &amp; Analysis Group"/>
            <consortium name="Computational R&amp;D Group"/>
            <consortium name="and Sequencing Platform"/>
            <person name="Di Palma F."/>
            <person name="Alfoldi J."/>
            <person name="Johnson J."/>
            <person name="Berlin A."/>
            <person name="Gnerre S."/>
            <person name="Jaffe D."/>
            <person name="MacCallum I."/>
            <person name="Young S."/>
            <person name="Walker B.J."/>
            <person name="Lindblad-Toh K."/>
        </authorList>
    </citation>
    <scope>NUCLEOTIDE SEQUENCE [LARGE SCALE GENOMIC DNA]</scope>
</reference>
<evidence type="ECO:0008006" key="4">
    <source>
        <dbReference type="Google" id="ProtNLM"/>
    </source>
</evidence>
<feature type="region of interest" description="Disordered" evidence="1">
    <location>
        <begin position="1"/>
        <end position="20"/>
    </location>
</feature>
<protein>
    <recommendedName>
        <fullName evidence="4">Spermatogenesis associated 33</fullName>
    </recommendedName>
</protein>
<sequence>PGGSSYSSSRSKDALSEKHSLEAEKLADTTKCLDVFFPLEKPDVKQKSNKKKFVIPQIIITRASNETLISYCSTGNEEQRTIREQADWGPYHRHRNPSTVAAYDLHTKE</sequence>
<dbReference type="Pfam" id="PF15382">
    <property type="entry name" value="DUF4609"/>
    <property type="match status" value="1"/>
</dbReference>
<evidence type="ECO:0000313" key="3">
    <source>
        <dbReference type="Proteomes" id="UP000005215"/>
    </source>
</evidence>
<dbReference type="AlphaFoldDB" id="I3MIB0"/>
<evidence type="ECO:0000256" key="1">
    <source>
        <dbReference type="SAM" id="MobiDB-lite"/>
    </source>
</evidence>
<dbReference type="Ensembl" id="ENSSTOT00000011966.3">
    <property type="protein sequence ID" value="ENSSTOP00000010735.3"/>
    <property type="gene ID" value="ENSSTOG00000011971.3"/>
</dbReference>
<dbReference type="GO" id="GO:0005737">
    <property type="term" value="C:cytoplasm"/>
    <property type="evidence" value="ECO:0007669"/>
    <property type="project" value="TreeGrafter"/>
</dbReference>
<dbReference type="EMBL" id="AGTP01083425">
    <property type="status" value="NOT_ANNOTATED_CDS"/>
    <property type="molecule type" value="Genomic_DNA"/>
</dbReference>
<name>I3MIB0_ICTTR</name>
<dbReference type="PANTHER" id="PTHR38649:SF1">
    <property type="entry name" value="SPERMATOGENESIS-ASSOCIATED PROTEIN 33"/>
    <property type="match status" value="1"/>
</dbReference>
<reference evidence="2" key="2">
    <citation type="submission" date="2025-08" db="UniProtKB">
        <authorList>
            <consortium name="Ensembl"/>
        </authorList>
    </citation>
    <scope>IDENTIFICATION</scope>
</reference>
<proteinExistence type="predicted"/>
<accession>I3MIB0</accession>
<dbReference type="InterPro" id="IPR027930">
    <property type="entry name" value="DUF4609"/>
</dbReference>
<dbReference type="FunCoup" id="I3MIB0">
    <property type="interactions" value="138"/>
</dbReference>
<organism evidence="2 3">
    <name type="scientific">Ictidomys tridecemlineatus</name>
    <name type="common">Thirteen-lined ground squirrel</name>
    <name type="synonym">Spermophilus tridecemlineatus</name>
    <dbReference type="NCBI Taxonomy" id="43179"/>
    <lineage>
        <taxon>Eukaryota</taxon>
        <taxon>Metazoa</taxon>
        <taxon>Chordata</taxon>
        <taxon>Craniata</taxon>
        <taxon>Vertebrata</taxon>
        <taxon>Euteleostomi</taxon>
        <taxon>Mammalia</taxon>
        <taxon>Eutheria</taxon>
        <taxon>Euarchontoglires</taxon>
        <taxon>Glires</taxon>
        <taxon>Rodentia</taxon>
        <taxon>Sciuromorpha</taxon>
        <taxon>Sciuridae</taxon>
        <taxon>Xerinae</taxon>
        <taxon>Marmotini</taxon>
        <taxon>Ictidomys</taxon>
    </lineage>
</organism>
<dbReference type="InParanoid" id="I3MIB0"/>
<feature type="compositionally biased region" description="Basic and acidic residues" evidence="1">
    <location>
        <begin position="10"/>
        <end position="20"/>
    </location>
</feature>
<dbReference type="GeneTree" id="ENSGT00390000014546"/>
<dbReference type="Proteomes" id="UP000005215">
    <property type="component" value="Unassembled WGS sequence"/>
</dbReference>
<keyword evidence="3" id="KW-1185">Reference proteome</keyword>
<dbReference type="HOGENOM" id="CLU_162385_0_0_1"/>